<keyword evidence="2" id="KW-0472">Membrane</keyword>
<proteinExistence type="predicted"/>
<feature type="transmembrane region" description="Helical" evidence="2">
    <location>
        <begin position="172"/>
        <end position="196"/>
    </location>
</feature>
<gene>
    <name evidence="3" type="primary">cruF</name>
    <name evidence="3" type="ORF">ACFSBL_12390</name>
</gene>
<keyword evidence="2" id="KW-1133">Transmembrane helix</keyword>
<dbReference type="GO" id="GO:0016829">
    <property type="term" value="F:lyase activity"/>
    <property type="evidence" value="ECO:0007669"/>
    <property type="project" value="UniProtKB-KW"/>
</dbReference>
<dbReference type="AlphaFoldDB" id="A0ABD6DL09"/>
<sequence length="304" mass="32518">MAEASGAGGGDGPSDGEGGDGFDRRRFEARLDALVREHRFTIAVVFPLVGAVTLVASAEGWLPDPLAYNPLFVLFGVLVMRLPLVAGVLPLVGRRAAASLGLLTLYAYGIELVGIRTGWPYGYFEYEVPLGPMLFGEVPVALPVFFFPLVLNAYLLMLLLLGSRARSRVVRLLVTIAAVVAIDLVLDPGAVAVDFWEYAAHPDGVGGYYGVPASNYLGWVLSATVAVVAFDVAFARQGLLDRLEACEFMLDDMVSFVLLWGSINALYGNWIPVVLAAGFGVGLLATDRFDFSVGDSALVRAVQR</sequence>
<keyword evidence="4" id="KW-1185">Reference proteome</keyword>
<organism evidence="3 4">
    <name type="scientific">Haloarchaeobius litoreus</name>
    <dbReference type="NCBI Taxonomy" id="755306"/>
    <lineage>
        <taxon>Archaea</taxon>
        <taxon>Methanobacteriati</taxon>
        <taxon>Methanobacteriota</taxon>
        <taxon>Stenosarchaea group</taxon>
        <taxon>Halobacteria</taxon>
        <taxon>Halobacteriales</taxon>
        <taxon>Halorubellaceae</taxon>
        <taxon>Haloarchaeobius</taxon>
    </lineage>
</organism>
<evidence type="ECO:0000313" key="3">
    <source>
        <dbReference type="EMBL" id="MFD1646480.1"/>
    </source>
</evidence>
<dbReference type="NCBIfam" id="TIGR03460">
    <property type="entry name" value="crt_membr_arch"/>
    <property type="match status" value="1"/>
</dbReference>
<name>A0ABD6DL09_9EURY</name>
<feature type="region of interest" description="Disordered" evidence="1">
    <location>
        <begin position="1"/>
        <end position="20"/>
    </location>
</feature>
<dbReference type="Pfam" id="PF04240">
    <property type="entry name" value="Caroten_synth"/>
    <property type="match status" value="1"/>
</dbReference>
<accession>A0ABD6DL09</accession>
<dbReference type="PANTHER" id="PTHR39419">
    <property type="entry name" value="SLL0814 PROTEIN"/>
    <property type="match status" value="1"/>
</dbReference>
<dbReference type="PANTHER" id="PTHR39419:SF1">
    <property type="entry name" value="SLL0814 PROTEIN"/>
    <property type="match status" value="1"/>
</dbReference>
<comment type="caution">
    <text evidence="3">The sequence shown here is derived from an EMBL/GenBank/DDBJ whole genome shotgun (WGS) entry which is preliminary data.</text>
</comment>
<evidence type="ECO:0000256" key="1">
    <source>
        <dbReference type="SAM" id="MobiDB-lite"/>
    </source>
</evidence>
<reference evidence="3 4" key="1">
    <citation type="journal article" date="2019" name="Int. J. Syst. Evol. Microbiol.">
        <title>The Global Catalogue of Microorganisms (GCM) 10K type strain sequencing project: providing services to taxonomists for standard genome sequencing and annotation.</title>
        <authorList>
            <consortium name="The Broad Institute Genomics Platform"/>
            <consortium name="The Broad Institute Genome Sequencing Center for Infectious Disease"/>
            <person name="Wu L."/>
            <person name="Ma J."/>
        </authorList>
    </citation>
    <scope>NUCLEOTIDE SEQUENCE [LARGE SCALE GENOMIC DNA]</scope>
    <source>
        <strain evidence="3 4">CGMCC 1.10390</strain>
    </source>
</reference>
<dbReference type="NCBIfam" id="NF041333">
    <property type="entry name" value="CruF_Halo"/>
    <property type="match status" value="1"/>
</dbReference>
<keyword evidence="3" id="KW-0456">Lyase</keyword>
<feature type="transmembrane region" description="Helical" evidence="2">
    <location>
        <begin position="70"/>
        <end position="93"/>
    </location>
</feature>
<feature type="compositionally biased region" description="Gly residues" evidence="1">
    <location>
        <begin position="1"/>
        <end position="16"/>
    </location>
</feature>
<feature type="transmembrane region" description="Helical" evidence="2">
    <location>
        <begin position="139"/>
        <end position="160"/>
    </location>
</feature>
<evidence type="ECO:0000313" key="4">
    <source>
        <dbReference type="Proteomes" id="UP001597034"/>
    </source>
</evidence>
<dbReference type="EMBL" id="JBHUDO010000002">
    <property type="protein sequence ID" value="MFD1646480.1"/>
    <property type="molecule type" value="Genomic_DNA"/>
</dbReference>
<protein>
    <submittedName>
        <fullName evidence="3">Bisanhydrobacterioruberin hydratase</fullName>
        <ecNumber evidence="3">4.2.1.161</ecNumber>
    </submittedName>
</protein>
<dbReference type="InterPro" id="IPR053540">
    <property type="entry name" value="BABR_hydratase"/>
</dbReference>
<keyword evidence="2" id="KW-0812">Transmembrane</keyword>
<dbReference type="RefSeq" id="WP_256398005.1">
    <property type="nucleotide sequence ID" value="NZ_JANHJR010000001.1"/>
</dbReference>
<feature type="transmembrane region" description="Helical" evidence="2">
    <location>
        <begin position="100"/>
        <end position="119"/>
    </location>
</feature>
<feature type="transmembrane region" description="Helical" evidence="2">
    <location>
        <begin position="216"/>
        <end position="235"/>
    </location>
</feature>
<evidence type="ECO:0000256" key="2">
    <source>
        <dbReference type="SAM" id="Phobius"/>
    </source>
</evidence>
<dbReference type="InterPro" id="IPR007354">
    <property type="entry name" value="CruF-like"/>
</dbReference>
<feature type="transmembrane region" description="Helical" evidence="2">
    <location>
        <begin position="40"/>
        <end position="58"/>
    </location>
</feature>
<feature type="transmembrane region" description="Helical" evidence="2">
    <location>
        <begin position="256"/>
        <end position="285"/>
    </location>
</feature>
<dbReference type="EC" id="4.2.1.161" evidence="3"/>
<dbReference type="InterPro" id="IPR017823">
    <property type="entry name" value="CruF"/>
</dbReference>
<dbReference type="Proteomes" id="UP001597034">
    <property type="component" value="Unassembled WGS sequence"/>
</dbReference>